<evidence type="ECO:0000313" key="3">
    <source>
        <dbReference type="Proteomes" id="UP000245753"/>
    </source>
</evidence>
<evidence type="ECO:0008006" key="4">
    <source>
        <dbReference type="Google" id="ProtNLM"/>
    </source>
</evidence>
<gene>
    <name evidence="2" type="ORF">DF200_07685</name>
</gene>
<feature type="transmembrane region" description="Helical" evidence="1">
    <location>
        <begin position="443"/>
        <end position="462"/>
    </location>
</feature>
<keyword evidence="3" id="KW-1185">Reference proteome</keyword>
<name>A0A2U2MRF0_9BIFI</name>
<keyword evidence="1" id="KW-0812">Transmembrane</keyword>
<feature type="transmembrane region" description="Helical" evidence="1">
    <location>
        <begin position="374"/>
        <end position="392"/>
    </location>
</feature>
<dbReference type="InterPro" id="IPR018674">
    <property type="entry name" value="DUF2142_membrane"/>
</dbReference>
<evidence type="ECO:0000256" key="1">
    <source>
        <dbReference type="SAM" id="Phobius"/>
    </source>
</evidence>
<feature type="transmembrane region" description="Helical" evidence="1">
    <location>
        <begin position="176"/>
        <end position="199"/>
    </location>
</feature>
<dbReference type="AlphaFoldDB" id="A0A2U2MRF0"/>
<reference evidence="2 3" key="1">
    <citation type="journal article" date="2018" name="Int. J. Syst. Evol. Microbiol.">
        <title>Bifidobacterium catulorum sp. nov., a novel taxon from the faeces of the baby common marmoset (Callithrix jacchus).</title>
        <authorList>
            <person name="Modesto M."/>
            <person name="Michelini S."/>
            <person name="Oki K."/>
            <person name="Biavati B."/>
            <person name="Watanabe K."/>
            <person name="Mattarelli P."/>
        </authorList>
    </citation>
    <scope>NUCLEOTIDE SEQUENCE [LARGE SCALE GENOMIC DNA]</scope>
    <source>
        <strain evidence="2 3">MRM 8.19</strain>
    </source>
</reference>
<dbReference type="EMBL" id="QFFN01000022">
    <property type="protein sequence ID" value="PWG59413.1"/>
    <property type="molecule type" value="Genomic_DNA"/>
</dbReference>
<organism evidence="2 3">
    <name type="scientific">Bifidobacterium catulorum</name>
    <dbReference type="NCBI Taxonomy" id="1630173"/>
    <lineage>
        <taxon>Bacteria</taxon>
        <taxon>Bacillati</taxon>
        <taxon>Actinomycetota</taxon>
        <taxon>Actinomycetes</taxon>
        <taxon>Bifidobacteriales</taxon>
        <taxon>Bifidobacteriaceae</taxon>
        <taxon>Bifidobacterium</taxon>
    </lineage>
</organism>
<dbReference type="Proteomes" id="UP000245753">
    <property type="component" value="Unassembled WGS sequence"/>
</dbReference>
<dbReference type="OrthoDB" id="3229258at2"/>
<accession>A0A2U2MRF0</accession>
<comment type="caution">
    <text evidence="2">The sequence shown here is derived from an EMBL/GenBank/DDBJ whole genome shotgun (WGS) entry which is preliminary data.</text>
</comment>
<sequence>MKHAASPSNFSLLERNTRLWNTLRKPECIFLIIATLMGGLLVFLAPVAAGPDEPTHLYRVEQIARGQQPQIVTESWDTLKLTIGHKSTNADKSRTLTSAGGYIDSGYKEAVSSTYSRVRFHEVFSWPAWQDPHVSAITRSGHDVPTIFTNTTGNSPLVYAPQILGYWLGRLLTPAVYQQVIVMRLCGLLAYIVGMFFVIRIIPFGKCLMLAIGLLPNSLIVNSCVTADTMTIIICLLFVAKLLQLLYADSPIGTRKLISMGILCIAIGFVKMTYFPLILLSGLLILLRPELRKRKPLAVICGFAMAGFLCFLICYTAAAGFNSGLMFGKATDPDAQKTFIITHPIAYLKTVFMLILQQDVLNISSLSPIIDGHSIRTTGWFTAIGLLCAVFFQNPTEKHSSVKGSVWVISSMWGVFLIGVALICTALYMYWDVPGNPQSTGVQARYFLPILPLLLLPIKMLFAETQPSGEPSTRLSAARAFITICIVFSLFVMLLNVCFHYYGWHPLFFL</sequence>
<dbReference type="Pfam" id="PF09913">
    <property type="entry name" value="DUF2142"/>
    <property type="match status" value="1"/>
</dbReference>
<protein>
    <recommendedName>
        <fullName evidence="4">DUF2142 domain-containing protein</fullName>
    </recommendedName>
</protein>
<keyword evidence="1" id="KW-1133">Transmembrane helix</keyword>
<feature type="transmembrane region" description="Helical" evidence="1">
    <location>
        <begin position="482"/>
        <end position="502"/>
    </location>
</feature>
<feature type="transmembrane region" description="Helical" evidence="1">
    <location>
        <begin position="297"/>
        <end position="318"/>
    </location>
</feature>
<keyword evidence="1" id="KW-0472">Membrane</keyword>
<feature type="transmembrane region" description="Helical" evidence="1">
    <location>
        <begin position="404"/>
        <end position="431"/>
    </location>
</feature>
<dbReference type="RefSeq" id="WP_109137695.1">
    <property type="nucleotide sequence ID" value="NZ_QFFN01000022.1"/>
</dbReference>
<proteinExistence type="predicted"/>
<feature type="transmembrane region" description="Helical" evidence="1">
    <location>
        <begin position="28"/>
        <end position="49"/>
    </location>
</feature>
<evidence type="ECO:0000313" key="2">
    <source>
        <dbReference type="EMBL" id="PWG59413.1"/>
    </source>
</evidence>
<feature type="transmembrane region" description="Helical" evidence="1">
    <location>
        <begin position="219"/>
        <end position="240"/>
    </location>
</feature>
<feature type="transmembrane region" description="Helical" evidence="1">
    <location>
        <begin position="260"/>
        <end position="285"/>
    </location>
</feature>